<evidence type="ECO:0000313" key="12">
    <source>
        <dbReference type="EMBL" id="MBK0399748.1"/>
    </source>
</evidence>
<dbReference type="PANTHER" id="PTHR32309:SF13">
    <property type="entry name" value="FERRIC ENTEROBACTIN TRANSPORT PROTEIN FEPE"/>
    <property type="match status" value="1"/>
</dbReference>
<evidence type="ECO:0000256" key="2">
    <source>
        <dbReference type="ARBA" id="ARBA00022475"/>
    </source>
</evidence>
<dbReference type="InterPro" id="IPR005702">
    <property type="entry name" value="Wzc-like_C"/>
</dbReference>
<dbReference type="AlphaFoldDB" id="A0A8J7SEC4"/>
<evidence type="ECO:0000313" key="13">
    <source>
        <dbReference type="Proteomes" id="UP000655420"/>
    </source>
</evidence>
<gene>
    <name evidence="12" type="ORF">H0I76_11150</name>
</gene>
<comment type="subcellular location">
    <subcellularLocation>
        <location evidence="1">Cell membrane</location>
        <topology evidence="1">Multi-pass membrane protein</topology>
    </subcellularLocation>
</comment>
<evidence type="ECO:0000256" key="5">
    <source>
        <dbReference type="ARBA" id="ARBA00022840"/>
    </source>
</evidence>
<keyword evidence="7" id="KW-0472">Membrane</keyword>
<evidence type="ECO:0000259" key="11">
    <source>
        <dbReference type="Pfam" id="PF02706"/>
    </source>
</evidence>
<dbReference type="PANTHER" id="PTHR32309">
    <property type="entry name" value="TYROSINE-PROTEIN KINASE"/>
    <property type="match status" value="1"/>
</dbReference>
<dbReference type="Pfam" id="PF02706">
    <property type="entry name" value="Wzz"/>
    <property type="match status" value="1"/>
</dbReference>
<organism evidence="12 13">
    <name type="scientific">Thermohalobaculum xanthum</name>
    <dbReference type="NCBI Taxonomy" id="2753746"/>
    <lineage>
        <taxon>Bacteria</taxon>
        <taxon>Pseudomonadati</taxon>
        <taxon>Pseudomonadota</taxon>
        <taxon>Alphaproteobacteria</taxon>
        <taxon>Rhodobacterales</taxon>
        <taxon>Paracoccaceae</taxon>
        <taxon>Thermohalobaculum</taxon>
    </lineage>
</organism>
<protein>
    <submittedName>
        <fullName evidence="12">Polysaccharide biosynthesis tyrosine autokinase</fullName>
        <ecNumber evidence="12">2.7.10.2</ecNumber>
    </submittedName>
</protein>
<evidence type="ECO:0000256" key="9">
    <source>
        <dbReference type="SAM" id="MobiDB-lite"/>
    </source>
</evidence>
<reference evidence="12" key="1">
    <citation type="submission" date="2020-12" db="EMBL/GenBank/DDBJ databases">
        <title>Bacterial taxonomy.</title>
        <authorList>
            <person name="Pan X."/>
        </authorList>
    </citation>
    <scope>NUCLEOTIDE SEQUENCE</scope>
    <source>
        <strain evidence="12">M0105</strain>
    </source>
</reference>
<dbReference type="Gene3D" id="3.40.50.300">
    <property type="entry name" value="P-loop containing nucleotide triphosphate hydrolases"/>
    <property type="match status" value="1"/>
</dbReference>
<dbReference type="CDD" id="cd05387">
    <property type="entry name" value="BY-kinase"/>
    <property type="match status" value="1"/>
</dbReference>
<dbReference type="EC" id="2.7.10.2" evidence="12"/>
<keyword evidence="2" id="KW-1003">Cell membrane</keyword>
<dbReference type="RefSeq" id="WP_200609941.1">
    <property type="nucleotide sequence ID" value="NZ_JAEHHL010000006.1"/>
</dbReference>
<comment type="caution">
    <text evidence="12">The sequence shown here is derived from an EMBL/GenBank/DDBJ whole genome shotgun (WGS) entry which is preliminary data.</text>
</comment>
<keyword evidence="12" id="KW-0808">Transferase</keyword>
<dbReference type="InterPro" id="IPR003856">
    <property type="entry name" value="LPS_length_determ_N"/>
</dbReference>
<dbReference type="Proteomes" id="UP000655420">
    <property type="component" value="Unassembled WGS sequence"/>
</dbReference>
<keyword evidence="6" id="KW-1133">Transmembrane helix</keyword>
<evidence type="ECO:0000256" key="4">
    <source>
        <dbReference type="ARBA" id="ARBA00022741"/>
    </source>
</evidence>
<name>A0A8J7SEC4_9RHOB</name>
<dbReference type="GO" id="GO:0005886">
    <property type="term" value="C:plasma membrane"/>
    <property type="evidence" value="ECO:0007669"/>
    <property type="project" value="UniProtKB-SubCell"/>
</dbReference>
<proteinExistence type="predicted"/>
<feature type="domain" description="CobQ/CobB/MinD/ParA nucleotide binding" evidence="10">
    <location>
        <begin position="553"/>
        <end position="590"/>
    </location>
</feature>
<feature type="region of interest" description="Disordered" evidence="9">
    <location>
        <begin position="1"/>
        <end position="33"/>
    </location>
</feature>
<keyword evidence="13" id="KW-1185">Reference proteome</keyword>
<sequence length="740" mass="81096">MNFKPNDPWREPKRSPPAWSAGDRVQSSGPPLEGETDGLDIRAILHLVWMNKWFILLCGLIWMALTAWEASKQVPRYTASAQVILNVGNDQDPLGMPNRARYYISSAASINTELRRLQSEELVRRVVRALELQNHWEFNPSIAPPPQAPSASLLDKLFSAVTEPFRDATPRRSFTLAPNSPEAEESAAVRALRDVVSTRHVEGSYVFLISAQTLSPELAPAIVNAVAQEYVASQRERSFNEIEESIVWLGERVTELKAELETAEAKVADFAADASLLGEEALVAGRLQLKAMRDQQAELEESSKRLRQQISSLEEFRRNDDFEGIARIAADPQLQRLAKDLSRDGPDESTLNEFDALFVQLIVSLGSQAERTEGRARDLAAAVSELDAQVGAQSSDLITMQQLKREADAARVIYESFLSRLKEMSVRQGTERSDVSVLTLAHGLGTPIFTNKTRDSLKGGLKGIGLAIIVVLAFNAVRTSIRTPEELEAASGHSVISVIPNGPTRHAKAVLEEVVEKPGSRLAEAVRSLRTAIQLSNVDVAPKVVLVTSSVPEEGKSVLAAALAQTTALAGKRVLLVDADLRRRVLSKFFDSSGKDGLVSILSGATSFEDARIIDERTGLHVVLAEGGKVTPVDLFESDQFQRLISEAREQYDLVVLDSPPVLAVPDARVLAQHADATVYAVRWNRTSKRMVKTGLGSLSQASVHVSVLALTRVDPKRMDIYGYYGYGTRGYGLGKYYSA</sequence>
<evidence type="ECO:0000256" key="1">
    <source>
        <dbReference type="ARBA" id="ARBA00004651"/>
    </source>
</evidence>
<dbReference type="InterPro" id="IPR050445">
    <property type="entry name" value="Bact_polysacc_biosynth/exp"/>
</dbReference>
<accession>A0A8J7SEC4</accession>
<dbReference type="GO" id="GO:0004715">
    <property type="term" value="F:non-membrane spanning protein tyrosine kinase activity"/>
    <property type="evidence" value="ECO:0007669"/>
    <property type="project" value="UniProtKB-EC"/>
</dbReference>
<evidence type="ECO:0000256" key="8">
    <source>
        <dbReference type="SAM" id="Coils"/>
    </source>
</evidence>
<dbReference type="GO" id="GO:0005524">
    <property type="term" value="F:ATP binding"/>
    <property type="evidence" value="ECO:0007669"/>
    <property type="project" value="UniProtKB-KW"/>
</dbReference>
<evidence type="ECO:0000256" key="3">
    <source>
        <dbReference type="ARBA" id="ARBA00022692"/>
    </source>
</evidence>
<dbReference type="SUPFAM" id="SSF52540">
    <property type="entry name" value="P-loop containing nucleoside triphosphate hydrolases"/>
    <property type="match status" value="1"/>
</dbReference>
<keyword evidence="8" id="KW-0175">Coiled coil</keyword>
<feature type="domain" description="Polysaccharide chain length determinant N-terminal" evidence="11">
    <location>
        <begin position="38"/>
        <end position="129"/>
    </location>
</feature>
<dbReference type="EMBL" id="JAEHHL010000006">
    <property type="protein sequence ID" value="MBK0399748.1"/>
    <property type="molecule type" value="Genomic_DNA"/>
</dbReference>
<dbReference type="InterPro" id="IPR002586">
    <property type="entry name" value="CobQ/CobB/MinD/ParA_Nub-bd_dom"/>
</dbReference>
<evidence type="ECO:0000256" key="6">
    <source>
        <dbReference type="ARBA" id="ARBA00022989"/>
    </source>
</evidence>
<keyword evidence="5" id="KW-0067">ATP-binding</keyword>
<dbReference type="InterPro" id="IPR027417">
    <property type="entry name" value="P-loop_NTPase"/>
</dbReference>
<keyword evidence="4" id="KW-0547">Nucleotide-binding</keyword>
<feature type="coiled-coil region" evidence="8">
    <location>
        <begin position="246"/>
        <end position="319"/>
    </location>
</feature>
<evidence type="ECO:0000259" key="10">
    <source>
        <dbReference type="Pfam" id="PF01656"/>
    </source>
</evidence>
<keyword evidence="3" id="KW-0812">Transmembrane</keyword>
<dbReference type="NCBIfam" id="TIGR01007">
    <property type="entry name" value="eps_fam"/>
    <property type="match status" value="1"/>
</dbReference>
<evidence type="ECO:0000256" key="7">
    <source>
        <dbReference type="ARBA" id="ARBA00023136"/>
    </source>
</evidence>
<dbReference type="Pfam" id="PF01656">
    <property type="entry name" value="CbiA"/>
    <property type="match status" value="1"/>
</dbReference>